<keyword evidence="4" id="KW-1185">Reference proteome</keyword>
<accession>B0VH01</accession>
<evidence type="ECO:0000313" key="4">
    <source>
        <dbReference type="Proteomes" id="UP000002019"/>
    </source>
</evidence>
<dbReference type="HOGENOM" id="CLU_1000027_0_0_0"/>
<feature type="transmembrane region" description="Helical" evidence="1">
    <location>
        <begin position="12"/>
        <end position="32"/>
    </location>
</feature>
<dbReference type="AlphaFoldDB" id="B0VH01"/>
<dbReference type="SUPFAM" id="SSF63829">
    <property type="entry name" value="Calcium-dependent phosphotriesterase"/>
    <property type="match status" value="1"/>
</dbReference>
<dbReference type="Pfam" id="PF08450">
    <property type="entry name" value="SGL"/>
    <property type="match status" value="1"/>
</dbReference>
<dbReference type="STRING" id="459349.CLOAM0733"/>
<dbReference type="InterPro" id="IPR011042">
    <property type="entry name" value="6-blade_b-propeller_TolB-like"/>
</dbReference>
<evidence type="ECO:0000256" key="1">
    <source>
        <dbReference type="SAM" id="Phobius"/>
    </source>
</evidence>
<evidence type="ECO:0000259" key="2">
    <source>
        <dbReference type="Pfam" id="PF08450"/>
    </source>
</evidence>
<dbReference type="KEGG" id="caci:CLOAM0733"/>
<dbReference type="EMBL" id="CU466930">
    <property type="protein sequence ID" value="CAO80616.1"/>
    <property type="molecule type" value="Genomic_DNA"/>
</dbReference>
<gene>
    <name evidence="3" type="ordered locus">CLOAM0733</name>
</gene>
<feature type="domain" description="SMP-30/Gluconolactonase/LRE-like region" evidence="2">
    <location>
        <begin position="41"/>
        <end position="236"/>
    </location>
</feature>
<dbReference type="eggNOG" id="COG3386">
    <property type="taxonomic scope" value="Bacteria"/>
</dbReference>
<organism evidence="3 4">
    <name type="scientific">Cloacimonas acidaminovorans (strain Evry)</name>
    <dbReference type="NCBI Taxonomy" id="459349"/>
    <lineage>
        <taxon>Bacteria</taxon>
        <taxon>Pseudomonadati</taxon>
        <taxon>Candidatus Cloacimonadota</taxon>
        <taxon>Candidatus Cloacimonadia</taxon>
        <taxon>Candidatus Cloacimonadales</taxon>
        <taxon>Candidatus Cloacimonadaceae</taxon>
        <taxon>Candidatus Cloacimonas</taxon>
    </lineage>
</organism>
<reference evidence="3 4" key="1">
    <citation type="journal article" date="2008" name="J. Bacteriol.">
        <title>'Candidatus Cloacamonas acidaminovorans': genome sequence reconstruction provides a first glimpse of a new bacterial division.</title>
        <authorList>
            <person name="Pelletier E."/>
            <person name="Kreimeyer A."/>
            <person name="Bocs S."/>
            <person name="Rouy Z."/>
            <person name="Gyapay G."/>
            <person name="Chouari R."/>
            <person name="Riviere D."/>
            <person name="Ganesan A."/>
            <person name="Daegelen P."/>
            <person name="Sghir A."/>
            <person name="Cohen G.N."/>
            <person name="Medigue C."/>
            <person name="Weissenbach J."/>
            <person name="Le Paslier D."/>
        </authorList>
    </citation>
    <scope>NUCLEOTIDE SEQUENCE [LARGE SCALE GENOMIC DNA]</scope>
    <source>
        <strain evidence="4">Evry</strain>
    </source>
</reference>
<keyword evidence="1" id="KW-0472">Membrane</keyword>
<name>B0VH01_CLOAI</name>
<dbReference type="InterPro" id="IPR013658">
    <property type="entry name" value="SGL"/>
</dbReference>
<dbReference type="Proteomes" id="UP000002019">
    <property type="component" value="Chromosome"/>
</dbReference>
<keyword evidence="1" id="KW-0812">Transmembrane</keyword>
<proteinExistence type="predicted"/>
<sequence>MDFKGEKMKAKTLYLILILLVLVAAIITLILLSRKDPLNGPESIAFDEVGNRFLISNTLGKSIIALSLDEQYSPFLDEGLEEPRGIIIHSGKLYVADKTAIKIVDPEKAVIIDTLKIPGAVMLNDLAFTKTGIIYTTDTGGDCVYVIDPMANKIQKLTSPLLKKPNGIVYDMPRDQMFVVCFKEKSPILSVSTLDNRISIFKDTIYDYLDGIAIDDLGRIYITSWGQDMIFEIPQEQNRYLPTYKNITDAADIFYYLPANQLIVPLFSDNQIIRLQLE</sequence>
<dbReference type="OrthoDB" id="7675395at2"/>
<dbReference type="Gene3D" id="2.120.10.30">
    <property type="entry name" value="TolB, C-terminal domain"/>
    <property type="match status" value="1"/>
</dbReference>
<protein>
    <recommendedName>
        <fullName evidence="2">SMP-30/Gluconolactonase/LRE-like region domain-containing protein</fullName>
    </recommendedName>
</protein>
<evidence type="ECO:0000313" key="3">
    <source>
        <dbReference type="EMBL" id="CAO80616.1"/>
    </source>
</evidence>
<keyword evidence="1" id="KW-1133">Transmembrane helix</keyword>